<proteinExistence type="predicted"/>
<evidence type="ECO:0000313" key="3">
    <source>
        <dbReference type="Proteomes" id="UP000030323"/>
    </source>
</evidence>
<dbReference type="Proteomes" id="UP000030323">
    <property type="component" value="Segment"/>
</dbReference>
<feature type="compositionally biased region" description="Basic and acidic residues" evidence="1">
    <location>
        <begin position="240"/>
        <end position="251"/>
    </location>
</feature>
<feature type="compositionally biased region" description="Pro residues" evidence="1">
    <location>
        <begin position="262"/>
        <end position="271"/>
    </location>
</feature>
<evidence type="ECO:0000313" key="2">
    <source>
        <dbReference type="EMBL" id="AIX12153.1"/>
    </source>
</evidence>
<dbReference type="InterPro" id="IPR031997">
    <property type="entry name" value="T4-gp15_tss"/>
</dbReference>
<evidence type="ECO:0000256" key="1">
    <source>
        <dbReference type="SAM" id="MobiDB-lite"/>
    </source>
</evidence>
<dbReference type="Gene3D" id="3.30.2000.40">
    <property type="entry name" value="Myoviridae tail sheath stabiliser"/>
    <property type="match status" value="1"/>
</dbReference>
<sequence length="278" mass="32450">MFGHFYHSSFRRYALLMGDLFSNIQVARTREDTGTRFIKVPITYASKEHFMMKLNKWTSVNSQDDVAKVETILPRMNLHLVDVMYNGTYKTNIANRTAIQNGQSAMISQFNPTPYKMIYELGIFTRYEDDMYQIVEQILPYFQPHFNTTMTEQYGEDIEFSRDIRVVFQSISVDEQIDGDNISRRRLEWSIMFEVQGWMYPPQNDIKGEIRTVYLDFHANSKVLEPEGVFESVDSEVEPRDVEIQDWDGKTEQTYSQDIPIPVAPVPPGPRSAPRIKP</sequence>
<keyword evidence="3" id="KW-1185">Reference proteome</keyword>
<dbReference type="EMBL" id="KM236240">
    <property type="protein sequence ID" value="AIX12153.1"/>
    <property type="molecule type" value="Genomic_DNA"/>
</dbReference>
<dbReference type="InterPro" id="IPR038553">
    <property type="entry name" value="T4-gp15_tss_sf"/>
</dbReference>
<dbReference type="GeneID" id="24721781"/>
<name>A0A0A0YTM6_9CAUD</name>
<accession>A0A0A0YTM6</accession>
<organism evidence="2 3">
    <name type="scientific">Citrobacter phage Moon</name>
    <dbReference type="NCBI Taxonomy" id="1540095"/>
    <lineage>
        <taxon>Viruses</taxon>
        <taxon>Duplodnaviria</taxon>
        <taxon>Heunggongvirae</taxon>
        <taxon>Uroviricota</taxon>
        <taxon>Caudoviricetes</taxon>
        <taxon>Pantevenvirales</taxon>
        <taxon>Straboviridae</taxon>
        <taxon>Tevenvirinae</taxon>
        <taxon>Moonvirus</taxon>
        <taxon>Moonvirus moon</taxon>
    </lineage>
</organism>
<dbReference type="Pfam" id="PF16724">
    <property type="entry name" value="T4-gp15_tss"/>
    <property type="match status" value="1"/>
</dbReference>
<feature type="region of interest" description="Disordered" evidence="1">
    <location>
        <begin position="240"/>
        <end position="278"/>
    </location>
</feature>
<protein>
    <submittedName>
        <fullName evidence="2">Tail sheath stabilizer and completion protein</fullName>
    </submittedName>
</protein>
<reference evidence="2 3" key="1">
    <citation type="journal article" date="2015" name="Genome Announc.">
        <title>Complete Genome Sequence of Citrobacter freundii Myophage Moon.</title>
        <authorList>
            <person name="Edwards G.B."/>
            <person name="Luna A.J."/>
            <person name="Hernandez A.C."/>
            <person name="Kuty Everett G.F."/>
        </authorList>
    </citation>
    <scope>NUCLEOTIDE SEQUENCE [LARGE SCALE GENOMIC DNA]</scope>
</reference>
<dbReference type="RefSeq" id="YP_009146615.1">
    <property type="nucleotide sequence ID" value="NC_027331.1"/>
</dbReference>
<dbReference type="KEGG" id="vg:24721781"/>
<gene>
    <name evidence="2" type="ORF">CPT_Moon182</name>
</gene>